<name>C7MQD4_SACVD</name>
<dbReference type="Pfam" id="PF09485">
    <property type="entry name" value="CRISPR_Cse2"/>
    <property type="match status" value="1"/>
</dbReference>
<dbReference type="STRING" id="471857.Svir_13880"/>
<dbReference type="Proteomes" id="UP000000841">
    <property type="component" value="Chromosome"/>
</dbReference>
<dbReference type="RefSeq" id="WP_015785748.1">
    <property type="nucleotide sequence ID" value="NC_013159.1"/>
</dbReference>
<dbReference type="InterPro" id="IPR013382">
    <property type="entry name" value="CRISPR-assoc_prot_Cse2"/>
</dbReference>
<dbReference type="Gene3D" id="1.10.520.40">
    <property type="entry name" value="CRISPR-associated protein Cse2"/>
    <property type="match status" value="1"/>
</dbReference>
<protein>
    <submittedName>
        <fullName evidence="1">CRISPR-associated protein, Cse2 family</fullName>
    </submittedName>
</protein>
<dbReference type="NCBIfam" id="TIGR02548">
    <property type="entry name" value="casB_cse2"/>
    <property type="match status" value="1"/>
</dbReference>
<reference evidence="1 2" key="1">
    <citation type="journal article" date="2009" name="Stand. Genomic Sci.">
        <title>Complete genome sequence of Saccharomonospora viridis type strain (P101).</title>
        <authorList>
            <person name="Pati A."/>
            <person name="Sikorski J."/>
            <person name="Nolan M."/>
            <person name="Lapidus A."/>
            <person name="Copeland A."/>
            <person name="Glavina Del Rio T."/>
            <person name="Lucas S."/>
            <person name="Chen F."/>
            <person name="Tice H."/>
            <person name="Pitluck S."/>
            <person name="Cheng J.F."/>
            <person name="Chertkov O."/>
            <person name="Brettin T."/>
            <person name="Han C."/>
            <person name="Detter J.C."/>
            <person name="Kuske C."/>
            <person name="Bruce D."/>
            <person name="Goodwin L."/>
            <person name="Chain P."/>
            <person name="D'haeseleer P."/>
            <person name="Chen A."/>
            <person name="Palaniappan K."/>
            <person name="Ivanova N."/>
            <person name="Mavromatis K."/>
            <person name="Mikhailova N."/>
            <person name="Rohde M."/>
            <person name="Tindall B.J."/>
            <person name="Goker M."/>
            <person name="Bristow J."/>
            <person name="Eisen J.A."/>
            <person name="Markowitz V."/>
            <person name="Hugenholtz P."/>
            <person name="Kyrpides N.C."/>
            <person name="Klenk H.P."/>
        </authorList>
    </citation>
    <scope>NUCLEOTIDE SEQUENCE [LARGE SCALE GENOMIC DNA]</scope>
    <source>
        <strain evidence="2">ATCC 15386 / DSM 43017 / JCM 3036 / NBRC 12207 / P101</strain>
    </source>
</reference>
<keyword evidence="2" id="KW-1185">Reference proteome</keyword>
<accession>C7MQD4</accession>
<gene>
    <name evidence="1" type="ordered locus">Svir_13880</name>
</gene>
<dbReference type="InterPro" id="IPR038287">
    <property type="entry name" value="Cse2_sf"/>
</dbReference>
<proteinExistence type="predicted"/>
<sequence length="168" mass="19116">MTSPTAKFVQHIVDRCDDLGVRADLRSGVAIPIDRAPRMHAHVARWTRDDYPYETAARYTVAALIAYKPEGAIPDESPGNLGASLALATHLVADTRERLLHMVTSQPPSRMPVTVARVVAQLRDGEIPVDFVRLCDDLNAWPWRRRDITRRWMQSYYRHTIPTNDDNE</sequence>
<dbReference type="HOGENOM" id="CLU_1585319_0_0_11"/>
<dbReference type="KEGG" id="svi:Svir_13880"/>
<evidence type="ECO:0000313" key="1">
    <source>
        <dbReference type="EMBL" id="ACU96433.1"/>
    </source>
</evidence>
<dbReference type="AlphaFoldDB" id="C7MQD4"/>
<organism evidence="1 2">
    <name type="scientific">Saccharomonospora viridis (strain ATCC 15386 / DSM 43017 / JCM 3036 / CCUG 5913 / NBRC 12207 / NCIMB 9602 / P101)</name>
    <name type="common">Thermoactinomyces viridis</name>
    <dbReference type="NCBI Taxonomy" id="471857"/>
    <lineage>
        <taxon>Bacteria</taxon>
        <taxon>Bacillati</taxon>
        <taxon>Actinomycetota</taxon>
        <taxon>Actinomycetes</taxon>
        <taxon>Pseudonocardiales</taxon>
        <taxon>Pseudonocardiaceae</taxon>
        <taxon>Saccharomonospora</taxon>
    </lineage>
</organism>
<dbReference type="EMBL" id="CP001683">
    <property type="protein sequence ID" value="ACU96433.1"/>
    <property type="molecule type" value="Genomic_DNA"/>
</dbReference>
<evidence type="ECO:0000313" key="2">
    <source>
        <dbReference type="Proteomes" id="UP000000841"/>
    </source>
</evidence>